<dbReference type="Proteomes" id="UP001497482">
    <property type="component" value="Chromosome 4"/>
</dbReference>
<sequence length="131" mass="13787">MYFPLHLRIFFAKAVPRWVCILPPSPVGCASVGLHPAPLPCWVCLGGSASCPPPLLGVPRWVCILPPSPVGCASVGLHPAPLPCWVCLGGSASCPPPLLGVPPQVYGLSLHHRGFSPSCSRESEPSCRAEY</sequence>
<evidence type="ECO:0000313" key="1">
    <source>
        <dbReference type="EMBL" id="CAL1602854.1"/>
    </source>
</evidence>
<keyword evidence="2" id="KW-1185">Reference proteome</keyword>
<reference evidence="1 2" key="1">
    <citation type="submission" date="2024-04" db="EMBL/GenBank/DDBJ databases">
        <authorList>
            <person name="Waldvogel A.-M."/>
            <person name="Schoenle A."/>
        </authorList>
    </citation>
    <scope>NUCLEOTIDE SEQUENCE [LARGE SCALE GENOMIC DNA]</scope>
</reference>
<gene>
    <name evidence="1" type="ORF">KC01_LOCUS30595</name>
</gene>
<name>A0AAV2LQQ1_KNICA</name>
<proteinExistence type="predicted"/>
<dbReference type="AlphaFoldDB" id="A0AAV2LQQ1"/>
<organism evidence="1 2">
    <name type="scientific">Knipowitschia caucasica</name>
    <name type="common">Caucasian dwarf goby</name>
    <name type="synonym">Pomatoschistus caucasicus</name>
    <dbReference type="NCBI Taxonomy" id="637954"/>
    <lineage>
        <taxon>Eukaryota</taxon>
        <taxon>Metazoa</taxon>
        <taxon>Chordata</taxon>
        <taxon>Craniata</taxon>
        <taxon>Vertebrata</taxon>
        <taxon>Euteleostomi</taxon>
        <taxon>Actinopterygii</taxon>
        <taxon>Neopterygii</taxon>
        <taxon>Teleostei</taxon>
        <taxon>Neoteleostei</taxon>
        <taxon>Acanthomorphata</taxon>
        <taxon>Gobiaria</taxon>
        <taxon>Gobiiformes</taxon>
        <taxon>Gobioidei</taxon>
        <taxon>Gobiidae</taxon>
        <taxon>Gobiinae</taxon>
        <taxon>Knipowitschia</taxon>
    </lineage>
</organism>
<evidence type="ECO:0008006" key="3">
    <source>
        <dbReference type="Google" id="ProtNLM"/>
    </source>
</evidence>
<protein>
    <recommendedName>
        <fullName evidence="3">Secreted protein</fullName>
    </recommendedName>
</protein>
<evidence type="ECO:0000313" key="2">
    <source>
        <dbReference type="Proteomes" id="UP001497482"/>
    </source>
</evidence>
<dbReference type="EMBL" id="OZ035826">
    <property type="protein sequence ID" value="CAL1602854.1"/>
    <property type="molecule type" value="Genomic_DNA"/>
</dbReference>
<accession>A0AAV2LQQ1</accession>